<dbReference type="Proteomes" id="UP000186309">
    <property type="component" value="Chromosome"/>
</dbReference>
<organism evidence="2 3">
    <name type="scientific">Paludisphaera borealis</name>
    <dbReference type="NCBI Taxonomy" id="1387353"/>
    <lineage>
        <taxon>Bacteria</taxon>
        <taxon>Pseudomonadati</taxon>
        <taxon>Planctomycetota</taxon>
        <taxon>Planctomycetia</taxon>
        <taxon>Isosphaerales</taxon>
        <taxon>Isosphaeraceae</taxon>
        <taxon>Paludisphaera</taxon>
    </lineage>
</organism>
<evidence type="ECO:0000313" key="3">
    <source>
        <dbReference type="Proteomes" id="UP000186309"/>
    </source>
</evidence>
<gene>
    <name evidence="2" type="ORF">BSF38_01552</name>
</gene>
<evidence type="ECO:0000256" key="1">
    <source>
        <dbReference type="SAM" id="MobiDB-lite"/>
    </source>
</evidence>
<accession>A0A1U7CMF0</accession>
<proteinExistence type="predicted"/>
<evidence type="ECO:0000313" key="2">
    <source>
        <dbReference type="EMBL" id="APW60089.1"/>
    </source>
</evidence>
<keyword evidence="3" id="KW-1185">Reference proteome</keyword>
<reference evidence="3" key="1">
    <citation type="submission" date="2016-12" db="EMBL/GenBank/DDBJ databases">
        <title>Comparative genomics of four Isosphaeraceae planctomycetes: a common pool of plasmids and glycoside hydrolase genes.</title>
        <authorList>
            <person name="Ivanova A."/>
        </authorList>
    </citation>
    <scope>NUCLEOTIDE SEQUENCE [LARGE SCALE GENOMIC DNA]</scope>
    <source>
        <strain evidence="3">PX4</strain>
    </source>
</reference>
<dbReference type="AlphaFoldDB" id="A0A1U7CMF0"/>
<feature type="region of interest" description="Disordered" evidence="1">
    <location>
        <begin position="1"/>
        <end position="33"/>
    </location>
</feature>
<dbReference type="EMBL" id="CP019082">
    <property type="protein sequence ID" value="APW60089.1"/>
    <property type="molecule type" value="Genomic_DNA"/>
</dbReference>
<dbReference type="KEGG" id="pbor:BSF38_01552"/>
<dbReference type="STRING" id="1387353.BSF38_01552"/>
<sequence>MQRRLFEPVRTGRSGPFRLASSLTNSDRRPRKTTGCTILKPACDAVKRTTHPYDKVILAASHHAHKTDAYFVIFDENEEFGAFETERRPPG</sequence>
<protein>
    <submittedName>
        <fullName evidence="2">Uncharacterized protein</fullName>
    </submittedName>
</protein>
<name>A0A1U7CMF0_9BACT</name>